<dbReference type="RefSeq" id="WP_121792778.1">
    <property type="nucleotide sequence ID" value="NZ_RDBF01000001.1"/>
</dbReference>
<evidence type="ECO:0000256" key="2">
    <source>
        <dbReference type="ARBA" id="ARBA00022475"/>
    </source>
</evidence>
<dbReference type="CDD" id="cd06580">
    <property type="entry name" value="TM_PBP1_transp_TpRbsC_like"/>
    <property type="match status" value="1"/>
</dbReference>
<dbReference type="GO" id="GO:0022857">
    <property type="term" value="F:transmembrane transporter activity"/>
    <property type="evidence" value="ECO:0007669"/>
    <property type="project" value="InterPro"/>
</dbReference>
<protein>
    <submittedName>
        <fullName evidence="7">ABC transporter permease</fullName>
    </submittedName>
</protein>
<evidence type="ECO:0000256" key="3">
    <source>
        <dbReference type="ARBA" id="ARBA00022692"/>
    </source>
</evidence>
<feature type="transmembrane region" description="Helical" evidence="6">
    <location>
        <begin position="335"/>
        <end position="354"/>
    </location>
</feature>
<feature type="transmembrane region" description="Helical" evidence="6">
    <location>
        <begin position="96"/>
        <end position="114"/>
    </location>
</feature>
<dbReference type="AlphaFoldDB" id="A0A3L8PPW4"/>
<dbReference type="EMBL" id="RDBF01000001">
    <property type="protein sequence ID" value="RLV57370.1"/>
    <property type="molecule type" value="Genomic_DNA"/>
</dbReference>
<keyword evidence="4 6" id="KW-1133">Transmembrane helix</keyword>
<reference evidence="7 8" key="1">
    <citation type="submission" date="2018-10" db="EMBL/GenBank/DDBJ databases">
        <title>Aeromicrobium sp. 9W16Y-2 whole genome shotgun sequence.</title>
        <authorList>
            <person name="Li F."/>
        </authorList>
    </citation>
    <scope>NUCLEOTIDE SEQUENCE [LARGE SCALE GENOMIC DNA]</scope>
    <source>
        <strain evidence="7 8">9W16Y-2</strain>
    </source>
</reference>
<keyword evidence="8" id="KW-1185">Reference proteome</keyword>
<dbReference type="GO" id="GO:0005886">
    <property type="term" value="C:plasma membrane"/>
    <property type="evidence" value="ECO:0007669"/>
    <property type="project" value="UniProtKB-SubCell"/>
</dbReference>
<proteinExistence type="predicted"/>
<evidence type="ECO:0000313" key="8">
    <source>
        <dbReference type="Proteomes" id="UP000282515"/>
    </source>
</evidence>
<organism evidence="7 8">
    <name type="scientific">Aeromicrobium phragmitis</name>
    <dbReference type="NCBI Taxonomy" id="2478914"/>
    <lineage>
        <taxon>Bacteria</taxon>
        <taxon>Bacillati</taxon>
        <taxon>Actinomycetota</taxon>
        <taxon>Actinomycetes</taxon>
        <taxon>Propionibacteriales</taxon>
        <taxon>Nocardioidaceae</taxon>
        <taxon>Aeromicrobium</taxon>
    </lineage>
</organism>
<gene>
    <name evidence="7" type="ORF">D9V41_01665</name>
</gene>
<dbReference type="Pfam" id="PF02653">
    <property type="entry name" value="BPD_transp_2"/>
    <property type="match status" value="1"/>
</dbReference>
<feature type="transmembrane region" description="Helical" evidence="6">
    <location>
        <begin position="306"/>
        <end position="323"/>
    </location>
</feature>
<evidence type="ECO:0000256" key="4">
    <source>
        <dbReference type="ARBA" id="ARBA00022989"/>
    </source>
</evidence>
<sequence length="367" mass="37899">MTAGLSLSPFDAAWLGSVLVLMTPLLIAGAGELISERAGVLNVGLEGMMLSGAFFAFYVAYLTGSPAVALVGGVAGGLVFGLVMGALVILAGADQIVAGVGINLAAIGLTSFLFDQIFGGQDQVIVATLGEAPIPVLSSIPYVGSALFGQDLLVYGAIALIVATWFVLFKSSWGLMIRSVGEMPQASRTAGISVAGVQWAGVLIAAGLGGLAGAYLSVVDVGIFKEQMTDGRGFLVLVAVIFGRWRPWGLVCACLILAAADGLQLRLANVTSVPRSVWVGLLVAALLVAGVRWWRRRVGATGRGALAVTAASILVPGGLLIFNPDVHLPDQLWRSLPYLLALSVLAAGVSRSRMPSRLGLQPLRHEG</sequence>
<dbReference type="Proteomes" id="UP000282515">
    <property type="component" value="Unassembled WGS sequence"/>
</dbReference>
<dbReference type="PANTHER" id="PTHR43370:SF1">
    <property type="entry name" value="GUANOSINE ABC TRANSPORTER PERMEASE PROTEIN NUPQ"/>
    <property type="match status" value="1"/>
</dbReference>
<evidence type="ECO:0000313" key="7">
    <source>
        <dbReference type="EMBL" id="RLV57370.1"/>
    </source>
</evidence>
<dbReference type="PANTHER" id="PTHR43370">
    <property type="entry name" value="SUGAR ABC TRANSPORTER INTEGRAL MEMBRANE PROTEIN-RELATED"/>
    <property type="match status" value="1"/>
</dbReference>
<dbReference type="OrthoDB" id="9792579at2"/>
<evidence type="ECO:0000256" key="1">
    <source>
        <dbReference type="ARBA" id="ARBA00004651"/>
    </source>
</evidence>
<feature type="transmembrane region" description="Helical" evidence="6">
    <location>
        <begin position="67"/>
        <end position="89"/>
    </location>
</feature>
<comment type="subcellular location">
    <subcellularLocation>
        <location evidence="1">Cell membrane</location>
        <topology evidence="1">Multi-pass membrane protein</topology>
    </subcellularLocation>
</comment>
<keyword evidence="3 6" id="KW-0812">Transmembrane</keyword>
<feature type="transmembrane region" description="Helical" evidence="6">
    <location>
        <begin position="234"/>
        <end position="260"/>
    </location>
</feature>
<dbReference type="InterPro" id="IPR001851">
    <property type="entry name" value="ABC_transp_permease"/>
</dbReference>
<name>A0A3L8PPW4_9ACTN</name>
<feature type="transmembrane region" description="Helical" evidence="6">
    <location>
        <begin position="276"/>
        <end position="294"/>
    </location>
</feature>
<evidence type="ECO:0000256" key="6">
    <source>
        <dbReference type="SAM" id="Phobius"/>
    </source>
</evidence>
<evidence type="ECO:0000256" key="5">
    <source>
        <dbReference type="ARBA" id="ARBA00023136"/>
    </source>
</evidence>
<accession>A0A3L8PPW4</accession>
<keyword evidence="2" id="KW-1003">Cell membrane</keyword>
<feature type="transmembrane region" description="Helical" evidence="6">
    <location>
        <begin position="152"/>
        <end position="169"/>
    </location>
</feature>
<feature type="transmembrane region" description="Helical" evidence="6">
    <location>
        <begin position="12"/>
        <end position="31"/>
    </location>
</feature>
<keyword evidence="5 6" id="KW-0472">Membrane</keyword>
<feature type="transmembrane region" description="Helical" evidence="6">
    <location>
        <begin position="43"/>
        <end position="61"/>
    </location>
</feature>
<comment type="caution">
    <text evidence="7">The sequence shown here is derived from an EMBL/GenBank/DDBJ whole genome shotgun (WGS) entry which is preliminary data.</text>
</comment>